<protein>
    <submittedName>
        <fullName evidence="2">Uncharacterized protein</fullName>
    </submittedName>
</protein>
<name>A0A433Q6V5_9FUNG</name>
<comment type="caution">
    <text evidence="2">The sequence shown here is derived from an EMBL/GenBank/DDBJ whole genome shotgun (WGS) entry which is preliminary data.</text>
</comment>
<keyword evidence="3" id="KW-1185">Reference proteome</keyword>
<dbReference type="AlphaFoldDB" id="A0A433Q6V5"/>
<feature type="transmembrane region" description="Helical" evidence="1">
    <location>
        <begin position="198"/>
        <end position="228"/>
    </location>
</feature>
<evidence type="ECO:0000313" key="3">
    <source>
        <dbReference type="Proteomes" id="UP000274822"/>
    </source>
</evidence>
<evidence type="ECO:0000313" key="2">
    <source>
        <dbReference type="EMBL" id="RUS25507.1"/>
    </source>
</evidence>
<organism evidence="2 3">
    <name type="scientific">Jimgerdemannia flammicorona</name>
    <dbReference type="NCBI Taxonomy" id="994334"/>
    <lineage>
        <taxon>Eukaryota</taxon>
        <taxon>Fungi</taxon>
        <taxon>Fungi incertae sedis</taxon>
        <taxon>Mucoromycota</taxon>
        <taxon>Mucoromycotina</taxon>
        <taxon>Endogonomycetes</taxon>
        <taxon>Endogonales</taxon>
        <taxon>Endogonaceae</taxon>
        <taxon>Jimgerdemannia</taxon>
    </lineage>
</organism>
<reference evidence="2 3" key="1">
    <citation type="journal article" date="2018" name="New Phytol.">
        <title>Phylogenomics of Endogonaceae and evolution of mycorrhizas within Mucoromycota.</title>
        <authorList>
            <person name="Chang Y."/>
            <person name="Desiro A."/>
            <person name="Na H."/>
            <person name="Sandor L."/>
            <person name="Lipzen A."/>
            <person name="Clum A."/>
            <person name="Barry K."/>
            <person name="Grigoriev I.V."/>
            <person name="Martin F.M."/>
            <person name="Stajich J.E."/>
            <person name="Smith M.E."/>
            <person name="Bonito G."/>
            <person name="Spatafora J.W."/>
        </authorList>
    </citation>
    <scope>NUCLEOTIDE SEQUENCE [LARGE SCALE GENOMIC DNA]</scope>
    <source>
        <strain evidence="2 3">AD002</strain>
    </source>
</reference>
<keyword evidence="1" id="KW-0472">Membrane</keyword>
<gene>
    <name evidence="2" type="ORF">BC938DRAFT_472054</name>
</gene>
<dbReference type="EMBL" id="RBNJ01012774">
    <property type="protein sequence ID" value="RUS25507.1"/>
    <property type="molecule type" value="Genomic_DNA"/>
</dbReference>
<keyword evidence="1" id="KW-0812">Transmembrane</keyword>
<sequence length="348" mass="39084">MAESNTQNYVIARKEDALTTSIDGLNTQYDVTIRKEDALTTSTSYLPVLKANVNKALTFFENHKKINGPSDVESANIMALVDESGDNYRELISKTVATAKRCNTSAMMIAETLELLAGPKDPSKVLQCLDFYTGLVEQQCNEVKEMYRDLVDKNKATQDRMINFNTQRVKFLVNSKDLEDKSRNLTADARALETPGALAFGVSAAAATTVAVGTGGGVLILGGGLFMYRYMMHAYAEKAGGNDLNFMTYIFSTNIEAKSESLMYKELFRVAQDSSVFLDEVDETLKQIQKFWYQKAEELEEIRRSYENIRGLEVPTFDTISLRFALKNWQKLGDDYSTYVNAFSRLDE</sequence>
<proteinExistence type="predicted"/>
<evidence type="ECO:0000256" key="1">
    <source>
        <dbReference type="SAM" id="Phobius"/>
    </source>
</evidence>
<dbReference type="Proteomes" id="UP000274822">
    <property type="component" value="Unassembled WGS sequence"/>
</dbReference>
<keyword evidence="1" id="KW-1133">Transmembrane helix</keyword>
<accession>A0A433Q6V5</accession>